<evidence type="ECO:0000313" key="8">
    <source>
        <dbReference type="EMBL" id="APU14455.1"/>
    </source>
</evidence>
<feature type="transmembrane region" description="Helical" evidence="7">
    <location>
        <begin position="68"/>
        <end position="93"/>
    </location>
</feature>
<sequence length="149" mass="15383">MKPFALLRNLVLLAARLGLGIVLIAHGWQKFTEWGIDGTTASFEAMGVPLRALSAWFAALVELGGGIALVVGFAVPIVGVLVAFVMAGAWAIVHSGSGLFVSDGGFEFVLVIIVAALLLAVTGAGAFGIDRFLSPLVLRNARGRVPADA</sequence>
<keyword evidence="5 7" id="KW-1133">Transmembrane helix</keyword>
<dbReference type="InterPro" id="IPR051907">
    <property type="entry name" value="DoxX-like_oxidoreductase"/>
</dbReference>
<evidence type="ECO:0000256" key="2">
    <source>
        <dbReference type="ARBA" id="ARBA00006679"/>
    </source>
</evidence>
<dbReference type="EMBL" id="CP016076">
    <property type="protein sequence ID" value="APU14455.1"/>
    <property type="molecule type" value="Genomic_DNA"/>
</dbReference>
<keyword evidence="3" id="KW-1003">Cell membrane</keyword>
<reference evidence="9" key="1">
    <citation type="submission" date="2016-06" db="EMBL/GenBank/DDBJ databases">
        <title>Complete genome sequence of Actinoalloteichus fjordicus DSM 46855 (=ADI127-17), type strain of the new species Actinoalloteichus fjordicus.</title>
        <authorList>
            <person name="Ruckert C."/>
            <person name="Nouioui I."/>
            <person name="Willmese J."/>
            <person name="van Wezel G."/>
            <person name="Klenk H.-P."/>
            <person name="Kalinowski J."/>
            <person name="Zotchev S.B."/>
        </authorList>
    </citation>
    <scope>NUCLEOTIDE SEQUENCE [LARGE SCALE GENOMIC DNA]</scope>
    <source>
        <strain evidence="9">ADI127-7</strain>
    </source>
</reference>
<keyword evidence="9" id="KW-1185">Reference proteome</keyword>
<feature type="transmembrane region" description="Helical" evidence="7">
    <location>
        <begin position="105"/>
        <end position="129"/>
    </location>
</feature>
<evidence type="ECO:0000313" key="9">
    <source>
        <dbReference type="Proteomes" id="UP000185511"/>
    </source>
</evidence>
<dbReference type="RefSeq" id="WP_075740330.1">
    <property type="nucleotide sequence ID" value="NZ_CP016076.1"/>
</dbReference>
<evidence type="ECO:0000256" key="5">
    <source>
        <dbReference type="ARBA" id="ARBA00022989"/>
    </source>
</evidence>
<dbReference type="AlphaFoldDB" id="A0AAC9LDP1"/>
<feature type="transmembrane region" description="Helical" evidence="7">
    <location>
        <begin position="43"/>
        <end position="61"/>
    </location>
</feature>
<dbReference type="PANTHER" id="PTHR33452:SF1">
    <property type="entry name" value="INNER MEMBRANE PROTEIN YPHA-RELATED"/>
    <property type="match status" value="1"/>
</dbReference>
<evidence type="ECO:0000256" key="1">
    <source>
        <dbReference type="ARBA" id="ARBA00004651"/>
    </source>
</evidence>
<proteinExistence type="inferred from homology"/>
<evidence type="ECO:0000256" key="4">
    <source>
        <dbReference type="ARBA" id="ARBA00022692"/>
    </source>
</evidence>
<evidence type="ECO:0000256" key="3">
    <source>
        <dbReference type="ARBA" id="ARBA00022475"/>
    </source>
</evidence>
<dbReference type="Proteomes" id="UP000185511">
    <property type="component" value="Chromosome"/>
</dbReference>
<organism evidence="8 9">
    <name type="scientific">Actinoalloteichus fjordicus</name>
    <dbReference type="NCBI Taxonomy" id="1612552"/>
    <lineage>
        <taxon>Bacteria</taxon>
        <taxon>Bacillati</taxon>
        <taxon>Actinomycetota</taxon>
        <taxon>Actinomycetes</taxon>
        <taxon>Pseudonocardiales</taxon>
        <taxon>Pseudonocardiaceae</taxon>
        <taxon>Actinoalloteichus</taxon>
    </lineage>
</organism>
<dbReference type="Pfam" id="PF07681">
    <property type="entry name" value="DoxX"/>
    <property type="match status" value="1"/>
</dbReference>
<dbReference type="KEGG" id="acad:UA74_11975"/>
<keyword evidence="4 7" id="KW-0812">Transmembrane</keyword>
<keyword evidence="6 7" id="KW-0472">Membrane</keyword>
<evidence type="ECO:0000256" key="7">
    <source>
        <dbReference type="SAM" id="Phobius"/>
    </source>
</evidence>
<comment type="similarity">
    <text evidence="2">Belongs to the DoxX family.</text>
</comment>
<dbReference type="InterPro" id="IPR032808">
    <property type="entry name" value="DoxX"/>
</dbReference>
<evidence type="ECO:0000256" key="6">
    <source>
        <dbReference type="ARBA" id="ARBA00023136"/>
    </source>
</evidence>
<dbReference type="GO" id="GO:0005886">
    <property type="term" value="C:plasma membrane"/>
    <property type="evidence" value="ECO:0007669"/>
    <property type="project" value="UniProtKB-SubCell"/>
</dbReference>
<dbReference type="PANTHER" id="PTHR33452">
    <property type="entry name" value="OXIDOREDUCTASE CATD-RELATED"/>
    <property type="match status" value="1"/>
</dbReference>
<protein>
    <submittedName>
        <fullName evidence="8">Membrane protein</fullName>
    </submittedName>
</protein>
<gene>
    <name evidence="8" type="ORF">UA74_11975</name>
</gene>
<accession>A0AAC9LDP1</accession>
<comment type="subcellular location">
    <subcellularLocation>
        <location evidence="1">Cell membrane</location>
        <topology evidence="1">Multi-pass membrane protein</topology>
    </subcellularLocation>
</comment>
<name>A0AAC9LDP1_9PSEU</name>